<dbReference type="Proteomes" id="UP000504634">
    <property type="component" value="Unplaced"/>
</dbReference>
<evidence type="ECO:0000313" key="2">
    <source>
        <dbReference type="Proteomes" id="UP000504634"/>
    </source>
</evidence>
<dbReference type="GeneID" id="115627561"/>
<organism evidence="2 3">
    <name type="scientific">Drosophila lebanonensis</name>
    <name type="common">Fruit fly</name>
    <name type="synonym">Scaptodrosophila lebanonensis</name>
    <dbReference type="NCBI Taxonomy" id="7225"/>
    <lineage>
        <taxon>Eukaryota</taxon>
        <taxon>Metazoa</taxon>
        <taxon>Ecdysozoa</taxon>
        <taxon>Arthropoda</taxon>
        <taxon>Hexapoda</taxon>
        <taxon>Insecta</taxon>
        <taxon>Pterygota</taxon>
        <taxon>Neoptera</taxon>
        <taxon>Endopterygota</taxon>
        <taxon>Diptera</taxon>
        <taxon>Brachycera</taxon>
        <taxon>Muscomorpha</taxon>
        <taxon>Ephydroidea</taxon>
        <taxon>Drosophilidae</taxon>
        <taxon>Scaptodrosophila</taxon>
    </lineage>
</organism>
<keyword evidence="2" id="KW-1185">Reference proteome</keyword>
<keyword evidence="1" id="KW-0732">Signal</keyword>
<accession>A0A6J2TW69</accession>
<evidence type="ECO:0000256" key="1">
    <source>
        <dbReference type="SAM" id="SignalP"/>
    </source>
</evidence>
<feature type="chain" id="PRO_5026829432" evidence="1">
    <location>
        <begin position="29"/>
        <end position="107"/>
    </location>
</feature>
<dbReference type="AlphaFoldDB" id="A0A6J2TW69"/>
<reference evidence="3" key="1">
    <citation type="submission" date="2025-08" db="UniProtKB">
        <authorList>
            <consortium name="RefSeq"/>
        </authorList>
    </citation>
    <scope>IDENTIFICATION</scope>
    <source>
        <strain evidence="3">11010-0011.00</strain>
        <tissue evidence="3">Whole body</tissue>
    </source>
</reference>
<dbReference type="RefSeq" id="XP_030379142.1">
    <property type="nucleotide sequence ID" value="XM_030523282.1"/>
</dbReference>
<feature type="signal peptide" evidence="1">
    <location>
        <begin position="1"/>
        <end position="28"/>
    </location>
</feature>
<name>A0A6J2TW69_DROLE</name>
<dbReference type="OrthoDB" id="7845654at2759"/>
<evidence type="ECO:0000313" key="3">
    <source>
        <dbReference type="RefSeq" id="XP_030379142.1"/>
    </source>
</evidence>
<sequence length="107" mass="12144">MHQSEVCTLLVISTLIITLLVLPRPAATLPAVDVDSSVDFDYYSNEYDDVRPNLVYPDVPRLDKRISHAFEELGEHMKQAWTSMVNSFDGLFEELKGLFSQNPAAHY</sequence>
<protein>
    <submittedName>
        <fullName evidence="3">Uncharacterized protein LOC115627561</fullName>
    </submittedName>
</protein>
<proteinExistence type="predicted"/>
<gene>
    <name evidence="3" type="primary">LOC115627561</name>
</gene>